<dbReference type="AlphaFoldDB" id="A0A2K3DWD2"/>
<keyword evidence="3 7" id="KW-0812">Transmembrane</keyword>
<dbReference type="InParanoid" id="A0A2K3DWD2"/>
<dbReference type="RefSeq" id="XP_042925819.1">
    <property type="nucleotide sequence ID" value="XM_043060690.1"/>
</dbReference>
<dbReference type="NCBIfam" id="TIGR01297">
    <property type="entry name" value="CDF"/>
    <property type="match status" value="1"/>
</dbReference>
<evidence type="ECO:0000256" key="7">
    <source>
        <dbReference type="SAM" id="Phobius"/>
    </source>
</evidence>
<feature type="transmembrane region" description="Helical" evidence="7">
    <location>
        <begin position="119"/>
        <end position="139"/>
    </location>
</feature>
<proteinExistence type="predicted"/>
<feature type="region of interest" description="Disordered" evidence="6">
    <location>
        <begin position="517"/>
        <end position="538"/>
    </location>
</feature>
<dbReference type="PANTHER" id="PTHR43840">
    <property type="entry name" value="MITOCHONDRIAL METAL TRANSPORTER 1-RELATED"/>
    <property type="match status" value="1"/>
</dbReference>
<comment type="subcellular location">
    <subcellularLocation>
        <location evidence="1">Membrane</location>
        <topology evidence="1">Multi-pass membrane protein</topology>
    </subcellularLocation>
</comment>
<evidence type="ECO:0000256" key="6">
    <source>
        <dbReference type="SAM" id="MobiDB-lite"/>
    </source>
</evidence>
<evidence type="ECO:0000259" key="9">
    <source>
        <dbReference type="Pfam" id="PF16916"/>
    </source>
</evidence>
<evidence type="ECO:0000313" key="11">
    <source>
        <dbReference type="Proteomes" id="UP000006906"/>
    </source>
</evidence>
<feature type="transmembrane region" description="Helical" evidence="7">
    <location>
        <begin position="151"/>
        <end position="170"/>
    </location>
</feature>
<dbReference type="Gramene" id="PNW84839">
    <property type="protein sequence ID" value="PNW84839"/>
    <property type="gene ID" value="CHLRE_03g160550v5"/>
</dbReference>
<evidence type="ECO:0000256" key="2">
    <source>
        <dbReference type="ARBA" id="ARBA00022448"/>
    </source>
</evidence>
<evidence type="ECO:0000256" key="1">
    <source>
        <dbReference type="ARBA" id="ARBA00004141"/>
    </source>
</evidence>
<keyword evidence="5 7" id="KW-0472">Membrane</keyword>
<feature type="transmembrane region" description="Helical" evidence="7">
    <location>
        <begin position="257"/>
        <end position="275"/>
    </location>
</feature>
<feature type="compositionally biased region" description="Low complexity" evidence="6">
    <location>
        <begin position="391"/>
        <end position="402"/>
    </location>
</feature>
<feature type="transmembrane region" description="Helical" evidence="7">
    <location>
        <begin position="90"/>
        <end position="113"/>
    </location>
</feature>
<evidence type="ECO:0000256" key="5">
    <source>
        <dbReference type="ARBA" id="ARBA00023136"/>
    </source>
</evidence>
<evidence type="ECO:0000313" key="10">
    <source>
        <dbReference type="EMBL" id="PNW84839.1"/>
    </source>
</evidence>
<dbReference type="GO" id="GO:0008324">
    <property type="term" value="F:monoatomic cation transmembrane transporter activity"/>
    <property type="evidence" value="ECO:0000318"/>
    <property type="project" value="GO_Central"/>
</dbReference>
<dbReference type="InterPro" id="IPR058533">
    <property type="entry name" value="Cation_efflux_TM"/>
</dbReference>
<dbReference type="InterPro" id="IPR050291">
    <property type="entry name" value="CDF_Transporter"/>
</dbReference>
<evidence type="ECO:0000259" key="8">
    <source>
        <dbReference type="Pfam" id="PF01545"/>
    </source>
</evidence>
<dbReference type="InterPro" id="IPR027469">
    <property type="entry name" value="Cation_efflux_TMD_sf"/>
</dbReference>
<dbReference type="KEGG" id="cre:CHLRE_03g160550v5"/>
<feature type="compositionally biased region" description="Low complexity" evidence="6">
    <location>
        <begin position="421"/>
        <end position="444"/>
    </location>
</feature>
<protein>
    <submittedName>
        <fullName evidence="10">Uncharacterized protein</fullName>
    </submittedName>
</protein>
<dbReference type="Pfam" id="PF16916">
    <property type="entry name" value="ZT_dimer"/>
    <property type="match status" value="1"/>
</dbReference>
<dbReference type="EMBL" id="CM008964">
    <property type="protein sequence ID" value="PNW84839.1"/>
    <property type="molecule type" value="Genomic_DNA"/>
</dbReference>
<feature type="domain" description="Cation efflux protein cytoplasmic" evidence="9">
    <location>
        <begin position="288"/>
        <end position="361"/>
    </location>
</feature>
<feature type="domain" description="Cation efflux protein transmembrane" evidence="8">
    <location>
        <begin position="88"/>
        <end position="279"/>
    </location>
</feature>
<dbReference type="SUPFAM" id="SSF160240">
    <property type="entry name" value="Cation efflux protein cytoplasmic domain-like"/>
    <property type="match status" value="1"/>
</dbReference>
<dbReference type="SUPFAM" id="SSF161111">
    <property type="entry name" value="Cation efflux protein transmembrane domain-like"/>
    <property type="match status" value="1"/>
</dbReference>
<keyword evidence="11" id="KW-1185">Reference proteome</keyword>
<feature type="compositionally biased region" description="Basic and acidic residues" evidence="6">
    <location>
        <begin position="409"/>
        <end position="420"/>
    </location>
</feature>
<dbReference type="Pfam" id="PF01545">
    <property type="entry name" value="Cation_efflux"/>
    <property type="match status" value="1"/>
</dbReference>
<dbReference type="OrthoDB" id="78296at2759"/>
<name>A0A2K3DWD2_CHLRE</name>
<evidence type="ECO:0000256" key="3">
    <source>
        <dbReference type="ARBA" id="ARBA00022692"/>
    </source>
</evidence>
<dbReference type="Proteomes" id="UP000006906">
    <property type="component" value="Chromosome 3"/>
</dbReference>
<gene>
    <name evidence="10" type="ORF">CHLRE_03g160550v5</name>
</gene>
<reference evidence="10 11" key="1">
    <citation type="journal article" date="2007" name="Science">
        <title>The Chlamydomonas genome reveals the evolution of key animal and plant functions.</title>
        <authorList>
            <person name="Merchant S.S."/>
            <person name="Prochnik S.E."/>
            <person name="Vallon O."/>
            <person name="Harris E.H."/>
            <person name="Karpowicz S.J."/>
            <person name="Witman G.B."/>
            <person name="Terry A."/>
            <person name="Salamov A."/>
            <person name="Fritz-Laylin L.K."/>
            <person name="Marechal-Drouard L."/>
            <person name="Marshall W.F."/>
            <person name="Qu L.H."/>
            <person name="Nelson D.R."/>
            <person name="Sanderfoot A.A."/>
            <person name="Spalding M.H."/>
            <person name="Kapitonov V.V."/>
            <person name="Ren Q."/>
            <person name="Ferris P."/>
            <person name="Lindquist E."/>
            <person name="Shapiro H."/>
            <person name="Lucas S.M."/>
            <person name="Grimwood J."/>
            <person name="Schmutz J."/>
            <person name="Cardol P."/>
            <person name="Cerutti H."/>
            <person name="Chanfreau G."/>
            <person name="Chen C.L."/>
            <person name="Cognat V."/>
            <person name="Croft M.T."/>
            <person name="Dent R."/>
            <person name="Dutcher S."/>
            <person name="Fernandez E."/>
            <person name="Fukuzawa H."/>
            <person name="Gonzalez-Ballester D."/>
            <person name="Gonzalez-Halphen D."/>
            <person name="Hallmann A."/>
            <person name="Hanikenne M."/>
            <person name="Hippler M."/>
            <person name="Inwood W."/>
            <person name="Jabbari K."/>
            <person name="Kalanon M."/>
            <person name="Kuras R."/>
            <person name="Lefebvre P.A."/>
            <person name="Lemaire S.D."/>
            <person name="Lobanov A.V."/>
            <person name="Lohr M."/>
            <person name="Manuell A."/>
            <person name="Meier I."/>
            <person name="Mets L."/>
            <person name="Mittag M."/>
            <person name="Mittelmeier T."/>
            <person name="Moroney J.V."/>
            <person name="Moseley J."/>
            <person name="Napoli C."/>
            <person name="Nedelcu A.M."/>
            <person name="Niyogi K."/>
            <person name="Novoselov S.V."/>
            <person name="Paulsen I.T."/>
            <person name="Pazour G."/>
            <person name="Purton S."/>
            <person name="Ral J.P."/>
            <person name="Riano-Pachon D.M."/>
            <person name="Riekhof W."/>
            <person name="Rymarquis L."/>
            <person name="Schroda M."/>
            <person name="Stern D."/>
            <person name="Umen J."/>
            <person name="Willows R."/>
            <person name="Wilson N."/>
            <person name="Zimmer S.L."/>
            <person name="Allmer J."/>
            <person name="Balk J."/>
            <person name="Bisova K."/>
            <person name="Chen C.J."/>
            <person name="Elias M."/>
            <person name="Gendler K."/>
            <person name="Hauser C."/>
            <person name="Lamb M.R."/>
            <person name="Ledford H."/>
            <person name="Long J.C."/>
            <person name="Minagawa J."/>
            <person name="Page M.D."/>
            <person name="Pan J."/>
            <person name="Pootakham W."/>
            <person name="Roje S."/>
            <person name="Rose A."/>
            <person name="Stahlberg E."/>
            <person name="Terauchi A.M."/>
            <person name="Yang P."/>
            <person name="Ball S."/>
            <person name="Bowler C."/>
            <person name="Dieckmann C.L."/>
            <person name="Gladyshev V.N."/>
            <person name="Green P."/>
            <person name="Jorgensen R."/>
            <person name="Mayfield S."/>
            <person name="Mueller-Roeber B."/>
            <person name="Rajamani S."/>
            <person name="Sayre R.T."/>
            <person name="Brokstein P."/>
            <person name="Dubchak I."/>
            <person name="Goodstein D."/>
            <person name="Hornick L."/>
            <person name="Huang Y.W."/>
            <person name="Jhaveri J."/>
            <person name="Luo Y."/>
            <person name="Martinez D."/>
            <person name="Ngau W.C."/>
            <person name="Otillar B."/>
            <person name="Poliakov A."/>
            <person name="Porter A."/>
            <person name="Szajkowski L."/>
            <person name="Werner G."/>
            <person name="Zhou K."/>
            <person name="Grigoriev I.V."/>
            <person name="Rokhsar D.S."/>
            <person name="Grossman A.R."/>
        </authorList>
    </citation>
    <scope>NUCLEOTIDE SEQUENCE [LARGE SCALE GENOMIC DNA]</scope>
    <source>
        <strain evidence="11">CC-503</strain>
    </source>
</reference>
<dbReference type="InterPro" id="IPR002524">
    <property type="entry name" value="Cation_efflux"/>
</dbReference>
<organism evidence="10 11">
    <name type="scientific">Chlamydomonas reinhardtii</name>
    <name type="common">Chlamydomonas smithii</name>
    <dbReference type="NCBI Taxonomy" id="3055"/>
    <lineage>
        <taxon>Eukaryota</taxon>
        <taxon>Viridiplantae</taxon>
        <taxon>Chlorophyta</taxon>
        <taxon>core chlorophytes</taxon>
        <taxon>Chlorophyceae</taxon>
        <taxon>CS clade</taxon>
        <taxon>Chlamydomonadales</taxon>
        <taxon>Chlamydomonadaceae</taxon>
        <taxon>Chlamydomonas</taxon>
    </lineage>
</organism>
<dbReference type="GeneID" id="5722987"/>
<dbReference type="InterPro" id="IPR027470">
    <property type="entry name" value="Cation_efflux_CTD"/>
</dbReference>
<keyword evidence="4 7" id="KW-1133">Transmembrane helix</keyword>
<feature type="transmembrane region" description="Helical" evidence="7">
    <location>
        <begin position="190"/>
        <end position="211"/>
    </location>
</feature>
<dbReference type="PANTHER" id="PTHR43840:SF52">
    <property type="entry name" value="CATION EFFLUX FAMILY PROTEIN"/>
    <property type="match status" value="1"/>
</dbReference>
<dbReference type="GO" id="GO:0016020">
    <property type="term" value="C:membrane"/>
    <property type="evidence" value="ECO:0000318"/>
    <property type="project" value="GO_Central"/>
</dbReference>
<dbReference type="Gene3D" id="3.30.70.1350">
    <property type="entry name" value="Cation efflux protein, cytoplasmic domain"/>
    <property type="match status" value="1"/>
</dbReference>
<dbReference type="Gene3D" id="1.20.1510.10">
    <property type="entry name" value="Cation efflux protein transmembrane domain"/>
    <property type="match status" value="1"/>
</dbReference>
<feature type="region of interest" description="Disordered" evidence="6">
    <location>
        <begin position="384"/>
        <end position="452"/>
    </location>
</feature>
<dbReference type="InterPro" id="IPR036837">
    <property type="entry name" value="Cation_efflux_CTD_sf"/>
</dbReference>
<sequence>MSQLTREVARNALMQADNFYISGRAFAESEGSICSYSIDSDVESGQDFGDASEAAPLVGVKGAMAAEEPSSSRVVDPFARKVRIGINASWVVNILLLIAKTTVFVLSGSYAVLASAVDSLVDLLSQVVLAVAEYQAATYDRRFPIGRTRMAELSVLACAAIMFVSTSLVIREAVDGLWDGFHGEKPPLDADAVLFAVLGGATACKLGLYLYCVALKRNPIMVALSEDHLNDVQSNLAAICGAALAAHVPQFWYADPIVAVVFSVLIIKSWMGICWEQGQKMIGLGAPDDLVREVIQLGAEHHPNMQLDRVTAYHHGSNMVVEVEVLLPPDMCVRESHDIAQELQHKIEALDSVERAYVHVDWTSRSLHRHKVERNLKLGVRDVMKPLPSGLTPALSRATSTAPPTPPSDWRKGGGQDRGVRSQPRRGGSGSSGSSDCCSTSSSGGRQGKGTAGEVAMPALKRPGSGCSNGVVLGGEEQGMVVVSAAAEAAAGPTGAEGGVGVGAAVPPALFRGDSAEADELWPPVPRPSKGSEALNLL</sequence>
<evidence type="ECO:0000256" key="4">
    <source>
        <dbReference type="ARBA" id="ARBA00022989"/>
    </source>
</evidence>
<dbReference type="FunCoup" id="A0A2K3DWD2">
    <property type="interactions" value="113"/>
</dbReference>
<accession>A0A2K3DWD2</accession>
<keyword evidence="2" id="KW-0813">Transport</keyword>